<gene>
    <name evidence="1" type="ORF">GCM10011395_14960</name>
</gene>
<keyword evidence="2" id="KW-1185">Reference proteome</keyword>
<dbReference type="Proteomes" id="UP000618591">
    <property type="component" value="Unassembled WGS sequence"/>
</dbReference>
<evidence type="ECO:0000313" key="1">
    <source>
        <dbReference type="EMBL" id="GGA45761.1"/>
    </source>
</evidence>
<protein>
    <recommendedName>
        <fullName evidence="3">Cytochrome C biosynthesis protein</fullName>
    </recommendedName>
</protein>
<dbReference type="Gene3D" id="1.25.40.10">
    <property type="entry name" value="Tetratricopeptide repeat domain"/>
    <property type="match status" value="1"/>
</dbReference>
<dbReference type="InterPro" id="IPR011990">
    <property type="entry name" value="TPR-like_helical_dom_sf"/>
</dbReference>
<organism evidence="1 2">
    <name type="scientific">Sphingomonas psychrolutea</name>
    <dbReference type="NCBI Taxonomy" id="1259676"/>
    <lineage>
        <taxon>Bacteria</taxon>
        <taxon>Pseudomonadati</taxon>
        <taxon>Pseudomonadota</taxon>
        <taxon>Alphaproteobacteria</taxon>
        <taxon>Sphingomonadales</taxon>
        <taxon>Sphingomonadaceae</taxon>
        <taxon>Sphingomonas</taxon>
    </lineage>
</organism>
<dbReference type="EMBL" id="BMDW01000007">
    <property type="protein sequence ID" value="GGA45761.1"/>
    <property type="molecule type" value="Genomic_DNA"/>
</dbReference>
<evidence type="ECO:0008006" key="3">
    <source>
        <dbReference type="Google" id="ProtNLM"/>
    </source>
</evidence>
<dbReference type="SUPFAM" id="SSF48452">
    <property type="entry name" value="TPR-like"/>
    <property type="match status" value="1"/>
</dbReference>
<reference evidence="2" key="1">
    <citation type="journal article" date="2019" name="Int. J. Syst. Evol. Microbiol.">
        <title>The Global Catalogue of Microorganisms (GCM) 10K type strain sequencing project: providing services to taxonomists for standard genome sequencing and annotation.</title>
        <authorList>
            <consortium name="The Broad Institute Genomics Platform"/>
            <consortium name="The Broad Institute Genome Sequencing Center for Infectious Disease"/>
            <person name="Wu L."/>
            <person name="Ma J."/>
        </authorList>
    </citation>
    <scope>NUCLEOTIDE SEQUENCE [LARGE SCALE GENOMIC DNA]</scope>
    <source>
        <strain evidence="2">CGMCC 1.10106</strain>
    </source>
</reference>
<proteinExistence type="predicted"/>
<evidence type="ECO:0000313" key="2">
    <source>
        <dbReference type="Proteomes" id="UP000618591"/>
    </source>
</evidence>
<name>A0ABQ1GKN7_9SPHN</name>
<sequence>MNVLILLAVGLVAASVLWAMGVARRLWTIAGAALMLGAAGFALQSQAHQPGKPTEADVTPISVDPGMIAFRELVFAPSREDSLALATADARLRSGDAHAAAEGLRAEIALRPGNAVLWSGLGYAIALHDGAVSPAAKFAFRRAVTLAPRAPGPTFFLGMAYVDSGDFAAARPAWAYALAVTPKDAPYRADIADRLAAVDQFLRMSAAQRAAGGMR</sequence>
<dbReference type="RefSeq" id="WP_188446243.1">
    <property type="nucleotide sequence ID" value="NZ_BMDW01000007.1"/>
</dbReference>
<comment type="caution">
    <text evidence="1">The sequence shown here is derived from an EMBL/GenBank/DDBJ whole genome shotgun (WGS) entry which is preliminary data.</text>
</comment>
<accession>A0ABQ1GKN7</accession>